<name>A0A9X0W905_9GAMM</name>
<gene>
    <name evidence="7" type="ORF">CKO42_08610</name>
</gene>
<evidence type="ECO:0000256" key="3">
    <source>
        <dbReference type="ARBA" id="ARBA00022801"/>
    </source>
</evidence>
<evidence type="ECO:0000313" key="8">
    <source>
        <dbReference type="Proteomes" id="UP001138768"/>
    </source>
</evidence>
<evidence type="ECO:0000259" key="6">
    <source>
        <dbReference type="Pfam" id="PF01926"/>
    </source>
</evidence>
<reference evidence="7 8" key="1">
    <citation type="journal article" date="2020" name="Microorganisms">
        <title>Osmotic Adaptation and Compatible Solute Biosynthesis of Phototrophic Bacteria as Revealed from Genome Analyses.</title>
        <authorList>
            <person name="Imhoff J.F."/>
            <person name="Rahn T."/>
            <person name="Kunzel S."/>
            <person name="Keller A."/>
            <person name="Neulinger S.C."/>
        </authorList>
    </citation>
    <scope>NUCLEOTIDE SEQUENCE [LARGE SCALE GENOMIC DNA]</scope>
    <source>
        <strain evidence="7 8">DSM 25653</strain>
    </source>
</reference>
<dbReference type="Gene3D" id="3.40.50.300">
    <property type="entry name" value="P-loop containing nucleotide triphosphate hydrolases"/>
    <property type="match status" value="1"/>
</dbReference>
<dbReference type="GO" id="GO:0003924">
    <property type="term" value="F:GTPase activity"/>
    <property type="evidence" value="ECO:0007669"/>
    <property type="project" value="InterPro"/>
</dbReference>
<evidence type="ECO:0000256" key="2">
    <source>
        <dbReference type="ARBA" id="ARBA00022741"/>
    </source>
</evidence>
<dbReference type="EMBL" id="NRRY01000010">
    <property type="protein sequence ID" value="MBK1618498.1"/>
    <property type="molecule type" value="Genomic_DNA"/>
</dbReference>
<organism evidence="7 8">
    <name type="scientific">Lamprobacter modestohalophilus</name>
    <dbReference type="NCBI Taxonomy" id="1064514"/>
    <lineage>
        <taxon>Bacteria</taxon>
        <taxon>Pseudomonadati</taxon>
        <taxon>Pseudomonadota</taxon>
        <taxon>Gammaproteobacteria</taxon>
        <taxon>Chromatiales</taxon>
        <taxon>Chromatiaceae</taxon>
        <taxon>Lamprobacter</taxon>
    </lineage>
</organism>
<evidence type="ECO:0000313" key="7">
    <source>
        <dbReference type="EMBL" id="MBK1618498.1"/>
    </source>
</evidence>
<dbReference type="Pfam" id="PF01926">
    <property type="entry name" value="MMR_HSR1"/>
    <property type="match status" value="1"/>
</dbReference>
<dbReference type="PANTHER" id="PTHR10465:SF0">
    <property type="entry name" value="SARCALUMENIN"/>
    <property type="match status" value="1"/>
</dbReference>
<sequence>MNTVLMDSVLTELKPLLQAFLPQRLQTWEQLNQAVQDQRARVLVFGAYNAGKSTFVNALLGRVSAAMGDSPTTQRSAEYDWGARILVDTPGVNAPDQHEAVATETLRAAQNILLVVREGDQDCADVYTRLFALLSEQRPVMLLINHQYTKIEEAEALRQRVLDLLLSQATERGLAETLVEALPVLLLNANLALRGRLQPSPACLRESGFEDVSARLEQWLNRCEQQHSQLEQLQGAIARELLQPLLEQLDDTQDAFHDGLAHEAEALTQLQQRLRWLSERAYHRLVARVTALLPDIGAALDQSQGQADVLSASLTELGTNVADELSGWLAEELAPLYADADVLLERYRPNPWMGDAFKHRQQASGHSFTAAVGQIASNGIQAIDKDHILMLLKAGRAAKIPWLKGRWERTLNNWAGKAMPWIQVGRLVLEIGLAEYEQHKENTERRRVAMQRQQWIEEIASSLIEAVQDALKQALAEVDTQLLAPLRDAQQAQQQNADTRQRTILRVREWLVLFAAQTTAMESPRA</sequence>
<proteinExistence type="predicted"/>
<dbReference type="SUPFAM" id="SSF52540">
    <property type="entry name" value="P-loop containing nucleoside triphosphate hydrolases"/>
    <property type="match status" value="1"/>
</dbReference>
<keyword evidence="8" id="KW-1185">Reference proteome</keyword>
<dbReference type="InterPro" id="IPR006073">
    <property type="entry name" value="GTP-bd"/>
</dbReference>
<keyword evidence="4" id="KW-0342">GTP-binding</keyword>
<keyword evidence="5" id="KW-0472">Membrane</keyword>
<evidence type="ECO:0000256" key="1">
    <source>
        <dbReference type="ARBA" id="ARBA00004370"/>
    </source>
</evidence>
<evidence type="ECO:0000256" key="5">
    <source>
        <dbReference type="ARBA" id="ARBA00023136"/>
    </source>
</evidence>
<comment type="subcellular location">
    <subcellularLocation>
        <location evidence="1">Membrane</location>
    </subcellularLocation>
</comment>
<dbReference type="RefSeq" id="WP_200242155.1">
    <property type="nucleotide sequence ID" value="NZ_NRRY01000010.1"/>
</dbReference>
<keyword evidence="3" id="KW-0378">Hydrolase</keyword>
<feature type="domain" description="G" evidence="6">
    <location>
        <begin position="41"/>
        <end position="145"/>
    </location>
</feature>
<protein>
    <recommendedName>
        <fullName evidence="6">G domain-containing protein</fullName>
    </recommendedName>
</protein>
<dbReference type="GO" id="GO:0016020">
    <property type="term" value="C:membrane"/>
    <property type="evidence" value="ECO:0007669"/>
    <property type="project" value="UniProtKB-SubCell"/>
</dbReference>
<dbReference type="InterPro" id="IPR027094">
    <property type="entry name" value="Mitofusin_fam"/>
</dbReference>
<accession>A0A9X0W905</accession>
<keyword evidence="2" id="KW-0547">Nucleotide-binding</keyword>
<dbReference type="PANTHER" id="PTHR10465">
    <property type="entry name" value="TRANSMEMBRANE GTPASE FZO1"/>
    <property type="match status" value="1"/>
</dbReference>
<evidence type="ECO:0000256" key="4">
    <source>
        <dbReference type="ARBA" id="ARBA00023134"/>
    </source>
</evidence>
<dbReference type="Proteomes" id="UP001138768">
    <property type="component" value="Unassembled WGS sequence"/>
</dbReference>
<comment type="caution">
    <text evidence="7">The sequence shown here is derived from an EMBL/GenBank/DDBJ whole genome shotgun (WGS) entry which is preliminary data.</text>
</comment>
<dbReference type="GO" id="GO:0005525">
    <property type="term" value="F:GTP binding"/>
    <property type="evidence" value="ECO:0007669"/>
    <property type="project" value="UniProtKB-KW"/>
</dbReference>
<dbReference type="InterPro" id="IPR027417">
    <property type="entry name" value="P-loop_NTPase"/>
</dbReference>
<dbReference type="AlphaFoldDB" id="A0A9X0W905"/>